<sequence length="83" mass="9234">MFYHEKVKFSRRLGVDSPPPPLLPGTYFPFVPLDEPYGYAHPIPLIQSAEGAVATPFRGCPTRKGGMRGSGKEKLRERACSRD</sequence>
<reference evidence="2 3" key="1">
    <citation type="submission" date="2021-06" db="EMBL/GenBank/DDBJ databases">
        <title>Caerostris darwini draft genome.</title>
        <authorList>
            <person name="Kono N."/>
            <person name="Arakawa K."/>
        </authorList>
    </citation>
    <scope>NUCLEOTIDE SEQUENCE [LARGE SCALE GENOMIC DNA]</scope>
</reference>
<evidence type="ECO:0000313" key="2">
    <source>
        <dbReference type="EMBL" id="GIY48917.1"/>
    </source>
</evidence>
<feature type="region of interest" description="Disordered" evidence="1">
    <location>
        <begin position="59"/>
        <end position="83"/>
    </location>
</feature>
<dbReference type="AlphaFoldDB" id="A0AAV4TVB5"/>
<organism evidence="2 3">
    <name type="scientific">Caerostris darwini</name>
    <dbReference type="NCBI Taxonomy" id="1538125"/>
    <lineage>
        <taxon>Eukaryota</taxon>
        <taxon>Metazoa</taxon>
        <taxon>Ecdysozoa</taxon>
        <taxon>Arthropoda</taxon>
        <taxon>Chelicerata</taxon>
        <taxon>Arachnida</taxon>
        <taxon>Araneae</taxon>
        <taxon>Araneomorphae</taxon>
        <taxon>Entelegynae</taxon>
        <taxon>Araneoidea</taxon>
        <taxon>Araneidae</taxon>
        <taxon>Caerostris</taxon>
    </lineage>
</organism>
<evidence type="ECO:0000313" key="3">
    <source>
        <dbReference type="Proteomes" id="UP001054837"/>
    </source>
</evidence>
<comment type="caution">
    <text evidence="2">The sequence shown here is derived from an EMBL/GenBank/DDBJ whole genome shotgun (WGS) entry which is preliminary data.</text>
</comment>
<dbReference type="EMBL" id="BPLQ01010169">
    <property type="protein sequence ID" value="GIY48917.1"/>
    <property type="molecule type" value="Genomic_DNA"/>
</dbReference>
<feature type="compositionally biased region" description="Basic and acidic residues" evidence="1">
    <location>
        <begin position="70"/>
        <end position="83"/>
    </location>
</feature>
<protein>
    <submittedName>
        <fullName evidence="2">Uncharacterized protein</fullName>
    </submittedName>
</protein>
<keyword evidence="3" id="KW-1185">Reference proteome</keyword>
<evidence type="ECO:0000256" key="1">
    <source>
        <dbReference type="SAM" id="MobiDB-lite"/>
    </source>
</evidence>
<proteinExistence type="predicted"/>
<accession>A0AAV4TVB5</accession>
<gene>
    <name evidence="2" type="ORF">CDAR_109311</name>
</gene>
<dbReference type="Proteomes" id="UP001054837">
    <property type="component" value="Unassembled WGS sequence"/>
</dbReference>
<name>A0AAV4TVB5_9ARAC</name>